<evidence type="ECO:0000256" key="1">
    <source>
        <dbReference type="ARBA" id="ARBA00004141"/>
    </source>
</evidence>
<name>A0ABW3YF66_9ACTN</name>
<keyword evidence="4 5" id="KW-0472">Membrane</keyword>
<feature type="domain" description="Methylamine utilisation protein MauE" evidence="6">
    <location>
        <begin position="1"/>
        <end position="132"/>
    </location>
</feature>
<evidence type="ECO:0000256" key="2">
    <source>
        <dbReference type="ARBA" id="ARBA00022692"/>
    </source>
</evidence>
<keyword evidence="2 5" id="KW-0812">Transmembrane</keyword>
<feature type="transmembrane region" description="Helical" evidence="5">
    <location>
        <begin position="121"/>
        <end position="139"/>
    </location>
</feature>
<feature type="transmembrane region" description="Helical" evidence="5">
    <location>
        <begin position="145"/>
        <end position="164"/>
    </location>
</feature>
<dbReference type="Pfam" id="PF07291">
    <property type="entry name" value="MauE"/>
    <property type="match status" value="1"/>
</dbReference>
<evidence type="ECO:0000256" key="5">
    <source>
        <dbReference type="SAM" id="Phobius"/>
    </source>
</evidence>
<sequence length="187" mass="18952">MAYVELAGRCLLGLVFLVAVTGKLRSRTAFDDFVASVAQFGLLPERWLPLTARLVLTGEAGIVLLLALPATVPAGYALAIGVLGILSAGMLTAVRRGRRPACLCFGAAGVPIGARHVARNLLLAAIAAGGLVASVATSGSPMRPAAALLAVATAVPLAALVVRLDDIVELFTASPVRAKPPVGPSGR</sequence>
<evidence type="ECO:0000313" key="8">
    <source>
        <dbReference type="Proteomes" id="UP001597260"/>
    </source>
</evidence>
<dbReference type="InterPro" id="IPR009908">
    <property type="entry name" value="Methylamine_util_MauE"/>
</dbReference>
<dbReference type="EMBL" id="JBHTMP010000023">
    <property type="protein sequence ID" value="MFD1322750.1"/>
    <property type="molecule type" value="Genomic_DNA"/>
</dbReference>
<keyword evidence="3 5" id="KW-1133">Transmembrane helix</keyword>
<proteinExistence type="predicted"/>
<evidence type="ECO:0000313" key="7">
    <source>
        <dbReference type="EMBL" id="MFD1322750.1"/>
    </source>
</evidence>
<reference evidence="8" key="1">
    <citation type="journal article" date="2019" name="Int. J. Syst. Evol. Microbiol.">
        <title>The Global Catalogue of Microorganisms (GCM) 10K type strain sequencing project: providing services to taxonomists for standard genome sequencing and annotation.</title>
        <authorList>
            <consortium name="The Broad Institute Genomics Platform"/>
            <consortium name="The Broad Institute Genome Sequencing Center for Infectious Disease"/>
            <person name="Wu L."/>
            <person name="Ma J."/>
        </authorList>
    </citation>
    <scope>NUCLEOTIDE SEQUENCE [LARGE SCALE GENOMIC DNA]</scope>
    <source>
        <strain evidence="8">JCM 31037</strain>
    </source>
</reference>
<protein>
    <submittedName>
        <fullName evidence="7">MauE/DoxX family redox-associated membrane protein</fullName>
    </submittedName>
</protein>
<organism evidence="7 8">
    <name type="scientific">Micromonospora sonneratiae</name>
    <dbReference type="NCBI Taxonomy" id="1184706"/>
    <lineage>
        <taxon>Bacteria</taxon>
        <taxon>Bacillati</taxon>
        <taxon>Actinomycetota</taxon>
        <taxon>Actinomycetes</taxon>
        <taxon>Micromonosporales</taxon>
        <taxon>Micromonosporaceae</taxon>
        <taxon>Micromonospora</taxon>
    </lineage>
</organism>
<comment type="subcellular location">
    <subcellularLocation>
        <location evidence="1">Membrane</location>
        <topology evidence="1">Multi-pass membrane protein</topology>
    </subcellularLocation>
</comment>
<evidence type="ECO:0000259" key="6">
    <source>
        <dbReference type="Pfam" id="PF07291"/>
    </source>
</evidence>
<keyword evidence="8" id="KW-1185">Reference proteome</keyword>
<evidence type="ECO:0000256" key="3">
    <source>
        <dbReference type="ARBA" id="ARBA00022989"/>
    </source>
</evidence>
<comment type="caution">
    <text evidence="7">The sequence shown here is derived from an EMBL/GenBank/DDBJ whole genome shotgun (WGS) entry which is preliminary data.</text>
</comment>
<feature type="transmembrane region" description="Helical" evidence="5">
    <location>
        <begin position="74"/>
        <end position="94"/>
    </location>
</feature>
<accession>A0ABW3YF66</accession>
<evidence type="ECO:0000256" key="4">
    <source>
        <dbReference type="ARBA" id="ARBA00023136"/>
    </source>
</evidence>
<gene>
    <name evidence="7" type="ORF">ACFQ4H_16755</name>
</gene>
<dbReference type="Proteomes" id="UP001597260">
    <property type="component" value="Unassembled WGS sequence"/>
</dbReference>
<dbReference type="RefSeq" id="WP_377571897.1">
    <property type="nucleotide sequence ID" value="NZ_JBHTMP010000023.1"/>
</dbReference>